<keyword evidence="8 9" id="KW-0472">Membrane</keyword>
<keyword evidence="2" id="KW-0813">Transport</keyword>
<dbReference type="AlphaFoldDB" id="A0A553ZU57"/>
<dbReference type="GO" id="GO:0005524">
    <property type="term" value="F:ATP binding"/>
    <property type="evidence" value="ECO:0007669"/>
    <property type="project" value="UniProtKB-KW"/>
</dbReference>
<keyword evidence="7 9" id="KW-1133">Transmembrane helix</keyword>
<sequence>MMRLFAYLKPFRIQIVWVMVLTFLQALAQLVLPTLMARIVDVGIVEGDSAFILQTGGWMLVVSAVGVVFSILGVFYASKVSAGFGQRVRDRVFAHVESLSVQDFDQLGTASLVTRTTNDIMKVQQIVTMLLRVMLMAPLMFVGAVTLALLIDPVLSMWLIAPLPIIVGAVFLISKKAVPLFKSLQQKNDRLTLVLREGLTGLRTIRAFNRVKQEQVRFNKMNVDVTDTAMNANKLMVSLTPIMMFVLNFSLIFLIWFGAFRIEGGSLMVGELMAFIQYAMQMMFAVTIASVMIVAIPRAAVSANRILEVLDIVSESQGTRETWHTEAGKGQLEFRHVSFRYPGAEKQVIQSISFTAKPGETTAIVGGTGAGKTTLIQLIPRLFEADAGSILLDGVDIRDIPNEHVRAQIGYVPQQSFLFKGTIAENIRHGYESATDEEVQHAASVAQATEFISKMKDGFDTTIAQQGANVSGGQRQRLAIARALVRKPGLYLFDDSFSALDFHTHNLLRQALQKEITAATVIITTQRVELIEQADQIVVLSEGEVAGIGSHEELLEYCTVYQEMVASKQAEEETA</sequence>
<keyword evidence="5" id="KW-0547">Nucleotide-binding</keyword>
<feature type="transmembrane region" description="Helical" evidence="9">
    <location>
        <begin position="239"/>
        <end position="260"/>
    </location>
</feature>
<evidence type="ECO:0000256" key="7">
    <source>
        <dbReference type="ARBA" id="ARBA00022989"/>
    </source>
</evidence>
<accession>A0A553ZU57</accession>
<dbReference type="FunFam" id="3.40.50.300:FF:000854">
    <property type="entry name" value="Multidrug ABC transporter ATP-binding protein"/>
    <property type="match status" value="1"/>
</dbReference>
<dbReference type="Gene3D" id="1.20.1560.10">
    <property type="entry name" value="ABC transporter type 1, transmembrane domain"/>
    <property type="match status" value="1"/>
</dbReference>
<evidence type="ECO:0000256" key="1">
    <source>
        <dbReference type="ARBA" id="ARBA00004651"/>
    </source>
</evidence>
<evidence type="ECO:0000256" key="9">
    <source>
        <dbReference type="SAM" id="Phobius"/>
    </source>
</evidence>
<evidence type="ECO:0000259" key="11">
    <source>
        <dbReference type="PROSITE" id="PS50929"/>
    </source>
</evidence>
<evidence type="ECO:0000256" key="2">
    <source>
        <dbReference type="ARBA" id="ARBA00022448"/>
    </source>
</evidence>
<dbReference type="Pfam" id="PF00005">
    <property type="entry name" value="ABC_tran"/>
    <property type="match status" value="1"/>
</dbReference>
<dbReference type="InterPro" id="IPR036640">
    <property type="entry name" value="ABC1_TM_sf"/>
</dbReference>
<proteinExistence type="predicted"/>
<dbReference type="GO" id="GO:0005886">
    <property type="term" value="C:plasma membrane"/>
    <property type="evidence" value="ECO:0007669"/>
    <property type="project" value="UniProtKB-SubCell"/>
</dbReference>
<evidence type="ECO:0000256" key="4">
    <source>
        <dbReference type="ARBA" id="ARBA00022692"/>
    </source>
</evidence>
<name>A0A553ZU57_9BACI</name>
<comment type="caution">
    <text evidence="12">The sequence shown here is derived from an EMBL/GenBank/DDBJ whole genome shotgun (WGS) entry which is preliminary data.</text>
</comment>
<dbReference type="OrthoDB" id="9770415at2"/>
<evidence type="ECO:0000313" key="13">
    <source>
        <dbReference type="Proteomes" id="UP000318521"/>
    </source>
</evidence>
<dbReference type="GO" id="GO:0015421">
    <property type="term" value="F:ABC-type oligopeptide transporter activity"/>
    <property type="evidence" value="ECO:0007669"/>
    <property type="project" value="TreeGrafter"/>
</dbReference>
<dbReference type="InterPro" id="IPR003439">
    <property type="entry name" value="ABC_transporter-like_ATP-bd"/>
</dbReference>
<dbReference type="InterPro" id="IPR011527">
    <property type="entry name" value="ABC1_TM_dom"/>
</dbReference>
<feature type="transmembrane region" description="Helical" evidence="9">
    <location>
        <begin position="272"/>
        <end position="296"/>
    </location>
</feature>
<feature type="domain" description="ABC transporter" evidence="10">
    <location>
        <begin position="332"/>
        <end position="567"/>
    </location>
</feature>
<dbReference type="SUPFAM" id="SSF90123">
    <property type="entry name" value="ABC transporter transmembrane region"/>
    <property type="match status" value="1"/>
</dbReference>
<keyword evidence="3" id="KW-1003">Cell membrane</keyword>
<dbReference type="Gene3D" id="3.40.50.300">
    <property type="entry name" value="P-loop containing nucleotide triphosphate hydrolases"/>
    <property type="match status" value="1"/>
</dbReference>
<evidence type="ECO:0000256" key="5">
    <source>
        <dbReference type="ARBA" id="ARBA00022741"/>
    </source>
</evidence>
<dbReference type="Proteomes" id="UP000318521">
    <property type="component" value="Unassembled WGS sequence"/>
</dbReference>
<dbReference type="SMART" id="SM00382">
    <property type="entry name" value="AAA"/>
    <property type="match status" value="1"/>
</dbReference>
<dbReference type="PROSITE" id="PS50893">
    <property type="entry name" value="ABC_TRANSPORTER_2"/>
    <property type="match status" value="1"/>
</dbReference>
<feature type="transmembrane region" description="Helical" evidence="9">
    <location>
        <begin position="52"/>
        <end position="77"/>
    </location>
</feature>
<evidence type="ECO:0000256" key="3">
    <source>
        <dbReference type="ARBA" id="ARBA00022475"/>
    </source>
</evidence>
<evidence type="ECO:0000259" key="10">
    <source>
        <dbReference type="PROSITE" id="PS50893"/>
    </source>
</evidence>
<dbReference type="SUPFAM" id="SSF52540">
    <property type="entry name" value="P-loop containing nucleoside triphosphate hydrolases"/>
    <property type="match status" value="1"/>
</dbReference>
<dbReference type="InterPro" id="IPR017871">
    <property type="entry name" value="ABC_transporter-like_CS"/>
</dbReference>
<dbReference type="PROSITE" id="PS00211">
    <property type="entry name" value="ABC_TRANSPORTER_1"/>
    <property type="match status" value="1"/>
</dbReference>
<protein>
    <submittedName>
        <fullName evidence="12">ABC transporter ATP-binding protein</fullName>
    </submittedName>
</protein>
<dbReference type="CDD" id="cd18548">
    <property type="entry name" value="ABC_6TM_Tm287_like"/>
    <property type="match status" value="1"/>
</dbReference>
<comment type="subcellular location">
    <subcellularLocation>
        <location evidence="1">Cell membrane</location>
        <topology evidence="1">Multi-pass membrane protein</topology>
    </subcellularLocation>
</comment>
<evidence type="ECO:0000313" key="12">
    <source>
        <dbReference type="EMBL" id="TSB45019.1"/>
    </source>
</evidence>
<organism evidence="12 13">
    <name type="scientific">Alkalicoccobacillus porphyridii</name>
    <dbReference type="NCBI Taxonomy" id="2597270"/>
    <lineage>
        <taxon>Bacteria</taxon>
        <taxon>Bacillati</taxon>
        <taxon>Bacillota</taxon>
        <taxon>Bacilli</taxon>
        <taxon>Bacillales</taxon>
        <taxon>Bacillaceae</taxon>
        <taxon>Alkalicoccobacillus</taxon>
    </lineage>
</organism>
<dbReference type="EMBL" id="VLXZ01000016">
    <property type="protein sequence ID" value="TSB45019.1"/>
    <property type="molecule type" value="Genomic_DNA"/>
</dbReference>
<reference evidence="12 13" key="1">
    <citation type="submission" date="2019-07" db="EMBL/GenBank/DDBJ databases">
        <authorList>
            <person name="Park Y.J."/>
            <person name="Jeong S.E."/>
            <person name="Jung H.S."/>
        </authorList>
    </citation>
    <scope>NUCLEOTIDE SEQUENCE [LARGE SCALE GENOMIC DNA]</scope>
    <source>
        <strain evidence="13">P16(2019)</strain>
    </source>
</reference>
<dbReference type="PANTHER" id="PTHR43394:SF1">
    <property type="entry name" value="ATP-BINDING CASSETTE SUB-FAMILY B MEMBER 10, MITOCHONDRIAL"/>
    <property type="match status" value="1"/>
</dbReference>
<dbReference type="PANTHER" id="PTHR43394">
    <property type="entry name" value="ATP-DEPENDENT PERMEASE MDL1, MITOCHONDRIAL"/>
    <property type="match status" value="1"/>
</dbReference>
<keyword evidence="4 9" id="KW-0812">Transmembrane</keyword>
<evidence type="ECO:0000256" key="6">
    <source>
        <dbReference type="ARBA" id="ARBA00022840"/>
    </source>
</evidence>
<dbReference type="Pfam" id="PF00664">
    <property type="entry name" value="ABC_membrane"/>
    <property type="match status" value="1"/>
</dbReference>
<feature type="transmembrane region" description="Helical" evidence="9">
    <location>
        <begin position="130"/>
        <end position="151"/>
    </location>
</feature>
<dbReference type="GO" id="GO:0016887">
    <property type="term" value="F:ATP hydrolysis activity"/>
    <property type="evidence" value="ECO:0007669"/>
    <property type="project" value="InterPro"/>
</dbReference>
<dbReference type="PROSITE" id="PS50929">
    <property type="entry name" value="ABC_TM1F"/>
    <property type="match status" value="1"/>
</dbReference>
<evidence type="ECO:0000256" key="8">
    <source>
        <dbReference type="ARBA" id="ARBA00023136"/>
    </source>
</evidence>
<keyword evidence="13" id="KW-1185">Reference proteome</keyword>
<dbReference type="InterPro" id="IPR039421">
    <property type="entry name" value="Type_1_exporter"/>
</dbReference>
<feature type="domain" description="ABC transmembrane type-1" evidence="11">
    <location>
        <begin position="16"/>
        <end position="298"/>
    </location>
</feature>
<dbReference type="InterPro" id="IPR003593">
    <property type="entry name" value="AAA+_ATPase"/>
</dbReference>
<gene>
    <name evidence="12" type="ORF">FN960_18765</name>
</gene>
<keyword evidence="6 12" id="KW-0067">ATP-binding</keyword>
<dbReference type="InterPro" id="IPR027417">
    <property type="entry name" value="P-loop_NTPase"/>
</dbReference>
<feature type="transmembrane region" description="Helical" evidence="9">
    <location>
        <begin position="157"/>
        <end position="174"/>
    </location>
</feature>